<protein>
    <submittedName>
        <fullName evidence="3">Uncharacterized protein</fullName>
    </submittedName>
</protein>
<reference evidence="3" key="1">
    <citation type="submission" date="2021-03" db="EMBL/GenBank/DDBJ databases">
        <title>Whole genome shotgun sequence of Actinoplanes auranticolor NBRC 12245.</title>
        <authorList>
            <person name="Komaki H."/>
            <person name="Tamura T."/>
        </authorList>
    </citation>
    <scope>NUCLEOTIDE SEQUENCE</scope>
    <source>
        <strain evidence="3">NBRC 12245</strain>
    </source>
</reference>
<evidence type="ECO:0000313" key="3">
    <source>
        <dbReference type="EMBL" id="GIM69738.1"/>
    </source>
</evidence>
<feature type="region of interest" description="Disordered" evidence="1">
    <location>
        <begin position="19"/>
        <end position="177"/>
    </location>
</feature>
<organism evidence="3 4">
    <name type="scientific">Actinoplanes auranticolor</name>
    <dbReference type="NCBI Taxonomy" id="47988"/>
    <lineage>
        <taxon>Bacteria</taxon>
        <taxon>Bacillati</taxon>
        <taxon>Actinomycetota</taxon>
        <taxon>Actinomycetes</taxon>
        <taxon>Micromonosporales</taxon>
        <taxon>Micromonosporaceae</taxon>
        <taxon>Actinoplanes</taxon>
    </lineage>
</organism>
<feature type="compositionally biased region" description="Low complexity" evidence="1">
    <location>
        <begin position="164"/>
        <end position="174"/>
    </location>
</feature>
<dbReference type="AlphaFoldDB" id="A0A919SFG7"/>
<keyword evidence="2" id="KW-0472">Membrane</keyword>
<evidence type="ECO:0000256" key="1">
    <source>
        <dbReference type="SAM" id="MobiDB-lite"/>
    </source>
</evidence>
<dbReference type="EMBL" id="BOQL01000028">
    <property type="protein sequence ID" value="GIM69738.1"/>
    <property type="molecule type" value="Genomic_DNA"/>
</dbReference>
<sequence>MERSIADSSDVSVALAELASTSGADWANRDNESLYRRTEGDPAPYRRPPAVNSFRDDADEEDMADSPSWSAFGSPRTASSAPDPVADPPEPEYGPAPPAGPGRASFGFTAGPISGNHTGSHATIGSPRSHPAPVSGAPFLPPPAGPPPYPVRSMTGEQPPVPARPARTAPPVQQDEGIGDFIGGPGREIRPHRAARHPHSAAEQQLLAEPAPRGRGVLVAGLVLGLAVLLGATVAGVSYFSGADKGLTSVLELGAGNSGDLTATAPLDGRTAASFELSTAVTKVSVRSEDLGDDLYRISTAEDAGLIPKPVLAQDRVQLSLVPDGDGTTGAVEVVLTSKVTWNLRFAGATDEQRIDFTGGEVGGIDLVAGSRVTEIALPRPAGTVELKVTGAVDELSLTSPAGNPVRVQMQGGAKTVAAGTRTLRDVKPGSTLTPKGWTTNNRYDVTAQARVTLLSVETVK</sequence>
<name>A0A919SFG7_9ACTN</name>
<comment type="caution">
    <text evidence="3">The sequence shown here is derived from an EMBL/GenBank/DDBJ whole genome shotgun (WGS) entry which is preliminary data.</text>
</comment>
<proteinExistence type="predicted"/>
<keyword evidence="2" id="KW-1133">Transmembrane helix</keyword>
<feature type="compositionally biased region" description="Pro residues" evidence="1">
    <location>
        <begin position="85"/>
        <end position="100"/>
    </location>
</feature>
<gene>
    <name evidence="3" type="ORF">Aau02nite_37560</name>
</gene>
<feature type="compositionally biased region" description="Basic and acidic residues" evidence="1">
    <location>
        <begin position="27"/>
        <end position="40"/>
    </location>
</feature>
<keyword evidence="4" id="KW-1185">Reference proteome</keyword>
<dbReference type="Proteomes" id="UP000681340">
    <property type="component" value="Unassembled WGS sequence"/>
</dbReference>
<keyword evidence="2" id="KW-0812">Transmembrane</keyword>
<evidence type="ECO:0000256" key="2">
    <source>
        <dbReference type="SAM" id="Phobius"/>
    </source>
</evidence>
<feature type="compositionally biased region" description="Pro residues" evidence="1">
    <location>
        <begin position="139"/>
        <end position="150"/>
    </location>
</feature>
<evidence type="ECO:0000313" key="4">
    <source>
        <dbReference type="Proteomes" id="UP000681340"/>
    </source>
</evidence>
<accession>A0A919SFG7</accession>
<feature type="transmembrane region" description="Helical" evidence="2">
    <location>
        <begin position="217"/>
        <end position="240"/>
    </location>
</feature>